<gene>
    <name evidence="2" type="ORF">T4C_6899</name>
</gene>
<evidence type="ECO:0000313" key="2">
    <source>
        <dbReference type="EMBL" id="KRZ05649.1"/>
    </source>
</evidence>
<evidence type="ECO:0000256" key="1">
    <source>
        <dbReference type="SAM" id="MobiDB-lite"/>
    </source>
</evidence>
<accession>A0A0V1H5A0</accession>
<organism evidence="2 3">
    <name type="scientific">Trichinella pseudospiralis</name>
    <name type="common">Parasitic roundworm</name>
    <dbReference type="NCBI Taxonomy" id="6337"/>
    <lineage>
        <taxon>Eukaryota</taxon>
        <taxon>Metazoa</taxon>
        <taxon>Ecdysozoa</taxon>
        <taxon>Nematoda</taxon>
        <taxon>Enoplea</taxon>
        <taxon>Dorylaimia</taxon>
        <taxon>Trichinellida</taxon>
        <taxon>Trichinellidae</taxon>
        <taxon>Trichinella</taxon>
    </lineage>
</organism>
<protein>
    <submittedName>
        <fullName evidence="2">Uncharacterized protein</fullName>
    </submittedName>
</protein>
<comment type="caution">
    <text evidence="2">The sequence shown here is derived from an EMBL/GenBank/DDBJ whole genome shotgun (WGS) entry which is preliminary data.</text>
</comment>
<name>A0A0V1H5A0_TRIPS</name>
<evidence type="ECO:0000313" key="3">
    <source>
        <dbReference type="Proteomes" id="UP000054826"/>
    </source>
</evidence>
<dbReference type="Proteomes" id="UP000054826">
    <property type="component" value="Unassembled WGS sequence"/>
</dbReference>
<dbReference type="EMBL" id="JYDV01000697">
    <property type="protein sequence ID" value="KRZ05649.1"/>
    <property type="molecule type" value="Genomic_DNA"/>
</dbReference>
<reference evidence="2 3" key="1">
    <citation type="submission" date="2015-01" db="EMBL/GenBank/DDBJ databases">
        <title>Evolution of Trichinella species and genotypes.</title>
        <authorList>
            <person name="Korhonen P.K."/>
            <person name="Edoardo P."/>
            <person name="Giuseppe L.R."/>
            <person name="Gasser R.B."/>
        </authorList>
    </citation>
    <scope>NUCLEOTIDE SEQUENCE [LARGE SCALE GENOMIC DNA]</scope>
    <source>
        <strain evidence="2">ISS176</strain>
    </source>
</reference>
<sequence length="71" mass="8530">LPITKAYCDWNMKNNTDQMQIFYYQNYAVRRRNGNAFCCLLRMPNGIAKEEERQENEKKIKKYNSSTLENT</sequence>
<feature type="non-terminal residue" evidence="2">
    <location>
        <position position="1"/>
    </location>
</feature>
<feature type="region of interest" description="Disordered" evidence="1">
    <location>
        <begin position="50"/>
        <end position="71"/>
    </location>
</feature>
<feature type="non-terminal residue" evidence="2">
    <location>
        <position position="71"/>
    </location>
</feature>
<dbReference type="AlphaFoldDB" id="A0A0V1H5A0"/>
<proteinExistence type="predicted"/>